<dbReference type="EMBL" id="JAFLQZ010000009">
    <property type="protein sequence ID" value="MBO0359152.1"/>
    <property type="molecule type" value="Genomic_DNA"/>
</dbReference>
<evidence type="ECO:0000256" key="2">
    <source>
        <dbReference type="ARBA" id="ARBA00004814"/>
    </source>
</evidence>
<dbReference type="SUPFAM" id="SSF51905">
    <property type="entry name" value="FAD/NAD(P)-binding domain"/>
    <property type="match status" value="1"/>
</dbReference>
<comment type="similarity">
    <text evidence="3">Belongs to the tryptophan 2-monooxygenase family.</text>
</comment>
<gene>
    <name evidence="11" type="ORF">J0X19_14420</name>
</gene>
<proteinExistence type="inferred from homology"/>
<comment type="catalytic activity">
    <reaction evidence="8">
        <text>L-tryptophan + O2 = indole-3-acetamide + CO2 + H2O</text>
        <dbReference type="Rhea" id="RHEA:16165"/>
        <dbReference type="ChEBI" id="CHEBI:15377"/>
        <dbReference type="ChEBI" id="CHEBI:15379"/>
        <dbReference type="ChEBI" id="CHEBI:16031"/>
        <dbReference type="ChEBI" id="CHEBI:16526"/>
        <dbReference type="ChEBI" id="CHEBI:57912"/>
        <dbReference type="EC" id="1.13.12.3"/>
    </reaction>
</comment>
<comment type="caution">
    <text evidence="11">The sequence shown here is derived from an EMBL/GenBank/DDBJ whole genome shotgun (WGS) entry which is preliminary data.</text>
</comment>
<feature type="binding site" evidence="9">
    <location>
        <begin position="33"/>
        <end position="34"/>
    </location>
    <ligand>
        <name>FAD</name>
        <dbReference type="ChEBI" id="CHEBI:57692"/>
    </ligand>
</feature>
<dbReference type="GO" id="GO:0050361">
    <property type="term" value="F:tryptophan 2-monooxygenase activity"/>
    <property type="evidence" value="ECO:0007669"/>
    <property type="project" value="UniProtKB-EC"/>
</dbReference>
<evidence type="ECO:0000256" key="5">
    <source>
        <dbReference type="ARBA" id="ARBA00017871"/>
    </source>
</evidence>
<evidence type="ECO:0000256" key="6">
    <source>
        <dbReference type="ARBA" id="ARBA00023002"/>
    </source>
</evidence>
<dbReference type="EC" id="1.13.12.3" evidence="4"/>
<keyword evidence="6" id="KW-0560">Oxidoreductase</keyword>
<keyword evidence="12" id="KW-1185">Reference proteome</keyword>
<dbReference type="RefSeq" id="WP_206985079.1">
    <property type="nucleotide sequence ID" value="NZ_JAFLQZ010000009.1"/>
</dbReference>
<feature type="binding site" evidence="9">
    <location>
        <position position="203"/>
    </location>
    <ligand>
        <name>FAD</name>
        <dbReference type="ChEBI" id="CHEBI:57692"/>
    </ligand>
</feature>
<dbReference type="GO" id="GO:0009851">
    <property type="term" value="P:auxin biosynthetic process"/>
    <property type="evidence" value="ECO:0007669"/>
    <property type="project" value="UniProtKB-KW"/>
</dbReference>
<dbReference type="InterPro" id="IPR002937">
    <property type="entry name" value="Amino_oxidase"/>
</dbReference>
<evidence type="ECO:0000256" key="4">
    <source>
        <dbReference type="ARBA" id="ARBA00012535"/>
    </source>
</evidence>
<sequence>MREVDMLVIGAGAAGLLAARTLARAGQTVAVLEARSRCGGRIQTFTEAGFSAPTEAGAEFLHGAVPLTRSLLAEAGRASIPTTGTSYQVVQGETRASEDFIQNLPELLERLHALTEDVPLADFLNQHFSAETYAPLREQVTRFAEGYDAADAHRASSFALRDELGGGGFDDSPHPEGTYGELIDQLATQLQQAGGQLHLNTPVQEIRWQPGQVAVQTADGRGFRARQIVLTVPLGIWQAAADSASHLRITPDLPEHRAAAAQLGFGAVIKVLLEFKSTIWQQSSADLTQPKPDLSFLFSDAPFPTWWSQLPDARPLLTGWLAGPAATRHQHTPDEEILTQALASLAGLLGSSAAYLRSQLGAHRVVNWAADPYALGAYAYTPVGAATNRATLATPVAQTLFVAGEGVYDGPYIGTVEAALVSGADVAQRVLESLK</sequence>
<evidence type="ECO:0000259" key="10">
    <source>
        <dbReference type="Pfam" id="PF01593"/>
    </source>
</evidence>
<evidence type="ECO:0000313" key="11">
    <source>
        <dbReference type="EMBL" id="MBO0359152.1"/>
    </source>
</evidence>
<dbReference type="InterPro" id="IPR001613">
    <property type="entry name" value="Flavin_amine_oxidase"/>
</dbReference>
<evidence type="ECO:0000256" key="8">
    <source>
        <dbReference type="ARBA" id="ARBA00047321"/>
    </source>
</evidence>
<evidence type="ECO:0000256" key="9">
    <source>
        <dbReference type="PIRSR" id="PIRSR601613-1"/>
    </source>
</evidence>
<accession>A0A939EYX9</accession>
<dbReference type="PRINTS" id="PR00757">
    <property type="entry name" value="AMINEOXDASEF"/>
</dbReference>
<dbReference type="InterPro" id="IPR036188">
    <property type="entry name" value="FAD/NAD-bd_sf"/>
</dbReference>
<dbReference type="Pfam" id="PF01593">
    <property type="entry name" value="Amino_oxidase"/>
    <property type="match status" value="1"/>
</dbReference>
<dbReference type="AlphaFoldDB" id="A0A939EYX9"/>
<comment type="cofactor">
    <cofactor evidence="1">
        <name>FAD</name>
        <dbReference type="ChEBI" id="CHEBI:57692"/>
    </cofactor>
</comment>
<evidence type="ECO:0000256" key="3">
    <source>
        <dbReference type="ARBA" id="ARBA00005833"/>
    </source>
</evidence>
<dbReference type="Proteomes" id="UP000664144">
    <property type="component" value="Unassembled WGS sequence"/>
</dbReference>
<dbReference type="PANTHER" id="PTHR10742">
    <property type="entry name" value="FLAVIN MONOAMINE OXIDASE"/>
    <property type="match status" value="1"/>
</dbReference>
<feature type="domain" description="Amine oxidase" evidence="10">
    <location>
        <begin position="14"/>
        <end position="431"/>
    </location>
</feature>
<evidence type="ECO:0000313" key="12">
    <source>
        <dbReference type="Proteomes" id="UP000664144"/>
    </source>
</evidence>
<comment type="pathway">
    <text evidence="2">Plant hormone metabolism; auxin biosynthesis.</text>
</comment>
<name>A0A939EYX9_9BACT</name>
<reference evidence="11" key="1">
    <citation type="submission" date="2021-03" db="EMBL/GenBank/DDBJ databases">
        <authorList>
            <person name="Kim M.K."/>
        </authorList>
    </citation>
    <scope>NUCLEOTIDE SEQUENCE</scope>
    <source>
        <strain evidence="11">BT186</strain>
    </source>
</reference>
<dbReference type="PANTHER" id="PTHR10742:SF410">
    <property type="entry name" value="LYSINE-SPECIFIC HISTONE DEMETHYLASE 2"/>
    <property type="match status" value="1"/>
</dbReference>
<protein>
    <recommendedName>
        <fullName evidence="5">Tryptophan 2-monooxygenase</fullName>
        <ecNumber evidence="4">1.13.12.3</ecNumber>
    </recommendedName>
</protein>
<dbReference type="Gene3D" id="3.50.50.60">
    <property type="entry name" value="FAD/NAD(P)-binding domain"/>
    <property type="match status" value="1"/>
</dbReference>
<keyword evidence="7" id="KW-0073">Auxin biosynthesis</keyword>
<evidence type="ECO:0000256" key="7">
    <source>
        <dbReference type="ARBA" id="ARBA00023070"/>
    </source>
</evidence>
<organism evidence="11 12">
    <name type="scientific">Hymenobacter telluris</name>
    <dbReference type="NCBI Taxonomy" id="2816474"/>
    <lineage>
        <taxon>Bacteria</taxon>
        <taxon>Pseudomonadati</taxon>
        <taxon>Bacteroidota</taxon>
        <taxon>Cytophagia</taxon>
        <taxon>Cytophagales</taxon>
        <taxon>Hymenobacteraceae</taxon>
        <taxon>Hymenobacter</taxon>
    </lineage>
</organism>
<dbReference type="InterPro" id="IPR050281">
    <property type="entry name" value="Flavin_monoamine_oxidase"/>
</dbReference>
<dbReference type="SUPFAM" id="SSF54373">
    <property type="entry name" value="FAD-linked reductases, C-terminal domain"/>
    <property type="match status" value="1"/>
</dbReference>
<evidence type="ECO:0000256" key="1">
    <source>
        <dbReference type="ARBA" id="ARBA00001974"/>
    </source>
</evidence>